<evidence type="ECO:0000256" key="1">
    <source>
        <dbReference type="ARBA" id="ARBA00001913"/>
    </source>
</evidence>
<organism evidence="8 9">
    <name type="scientific">Pinibacter aurantiacus</name>
    <dbReference type="NCBI Taxonomy" id="2851599"/>
    <lineage>
        <taxon>Bacteria</taxon>
        <taxon>Pseudomonadati</taxon>
        <taxon>Bacteroidota</taxon>
        <taxon>Chitinophagia</taxon>
        <taxon>Chitinophagales</taxon>
        <taxon>Chitinophagaceae</taxon>
        <taxon>Pinibacter</taxon>
    </lineage>
</organism>
<dbReference type="GO" id="GO:0005975">
    <property type="term" value="P:carbohydrate metabolic process"/>
    <property type="evidence" value="ECO:0007669"/>
    <property type="project" value="InterPro"/>
</dbReference>
<dbReference type="Pfam" id="PF09154">
    <property type="entry name" value="Alpha-amy_C_pro"/>
    <property type="match status" value="1"/>
</dbReference>
<dbReference type="NCBIfam" id="NF006968">
    <property type="entry name" value="PRK09441.1-1"/>
    <property type="match status" value="1"/>
</dbReference>
<dbReference type="PIRSF" id="PIRSF001021">
    <property type="entry name" value="Alph-amls_thrmst"/>
    <property type="match status" value="1"/>
</dbReference>
<dbReference type="Proteomes" id="UP000812270">
    <property type="component" value="Unassembled WGS sequence"/>
</dbReference>
<dbReference type="InterPro" id="IPR013776">
    <property type="entry name" value="A-amylase_thermo"/>
</dbReference>
<dbReference type="GO" id="GO:0004556">
    <property type="term" value="F:alpha-amylase activity"/>
    <property type="evidence" value="ECO:0007669"/>
    <property type="project" value="UniProtKB-EC"/>
</dbReference>
<evidence type="ECO:0000256" key="6">
    <source>
        <dbReference type="ARBA" id="ARBA00023295"/>
    </source>
</evidence>
<dbReference type="SMART" id="SM00642">
    <property type="entry name" value="Aamy"/>
    <property type="match status" value="1"/>
</dbReference>
<protein>
    <submittedName>
        <fullName evidence="8">Alpha-amylase</fullName>
        <ecNumber evidence="8">3.2.1.1</ecNumber>
    </submittedName>
</protein>
<dbReference type="PANTHER" id="PTHR43447">
    <property type="entry name" value="ALPHA-AMYLASE"/>
    <property type="match status" value="1"/>
</dbReference>
<evidence type="ECO:0000256" key="2">
    <source>
        <dbReference type="ARBA" id="ARBA00008061"/>
    </source>
</evidence>
<dbReference type="EC" id="3.2.1.1" evidence="8"/>
<dbReference type="CDD" id="cd11318">
    <property type="entry name" value="AmyAc_bac_fung_AmyA"/>
    <property type="match status" value="1"/>
</dbReference>
<comment type="caution">
    <text evidence="8">The sequence shown here is derived from an EMBL/GenBank/DDBJ whole genome shotgun (WGS) entry which is preliminary data.</text>
</comment>
<keyword evidence="5" id="KW-0119">Carbohydrate metabolism</keyword>
<dbReference type="NCBIfam" id="NF006969">
    <property type="entry name" value="PRK09441.1-2"/>
    <property type="match status" value="1"/>
</dbReference>
<evidence type="ECO:0000313" key="8">
    <source>
        <dbReference type="EMBL" id="MBV4358094.1"/>
    </source>
</evidence>
<keyword evidence="4 8" id="KW-0378">Hydrolase</keyword>
<name>A0A9E2SBE4_9BACT</name>
<accession>A0A9E2SBE4</accession>
<comment type="cofactor">
    <cofactor evidence="1">
        <name>Ca(2+)</name>
        <dbReference type="ChEBI" id="CHEBI:29108"/>
    </cofactor>
</comment>
<proteinExistence type="inferred from homology"/>
<dbReference type="InterPro" id="IPR006047">
    <property type="entry name" value="GH13_cat_dom"/>
</dbReference>
<evidence type="ECO:0000259" key="7">
    <source>
        <dbReference type="SMART" id="SM00642"/>
    </source>
</evidence>
<evidence type="ECO:0000256" key="3">
    <source>
        <dbReference type="ARBA" id="ARBA00022723"/>
    </source>
</evidence>
<dbReference type="EMBL" id="JAHSPG010000009">
    <property type="protein sequence ID" value="MBV4358094.1"/>
    <property type="molecule type" value="Genomic_DNA"/>
</dbReference>
<keyword evidence="6 8" id="KW-0326">Glycosidase</keyword>
<keyword evidence="9" id="KW-1185">Reference proteome</keyword>
<keyword evidence="3" id="KW-0479">Metal-binding</keyword>
<dbReference type="AlphaFoldDB" id="A0A9E2SBE4"/>
<sequence>MMQFFEWYCSQDDCLWKELKEETNRLVELGITSLWLPPAYKGMKGISSEGYDVYDLYDIGEFNQQGTVRTKYGTKQEYIDAVKTARAAGLKIYVDIVLNHMGGGEREVVRARKVNPDNRNEFISDVVDLEAHTKFSFPGRRGKYSQFQWDHTCFTGIDAIEEGHQQIYSIQNDFGEGWEDIFHDEKGNFDFLMLSDIEFRNPHVRYELKKWIKWYYDTVQFDGLRLDAVKHIPHHFFNNWIDYIKREIDPDLFFVGECWFTETNHELLKYIEVTEGRMHLFDTVLHHKFHYASRIGSDYDLTTIFNNTLIAAKPELTVTFVENHDTQPLQALEAVVEHWFKPIAYAIILLRQEGYPCIFHPDLYGTNYVGQGCDGNYYDIHLPKVDELEKLLLLRKDYAYGTQRDYIDNYHCIGWTREGIAEKKNSGIAVLISNNGEQHKRMEIGKRHAGKVFVDCFEHHHGTVTIDEHGFGEFHVAPSSVSVWVERINN</sequence>
<evidence type="ECO:0000313" key="9">
    <source>
        <dbReference type="Proteomes" id="UP000812270"/>
    </source>
</evidence>
<comment type="similarity">
    <text evidence="2">Belongs to the glycosyl hydrolase 13 family.</text>
</comment>
<evidence type="ECO:0000256" key="4">
    <source>
        <dbReference type="ARBA" id="ARBA00022801"/>
    </source>
</evidence>
<evidence type="ECO:0000256" key="5">
    <source>
        <dbReference type="ARBA" id="ARBA00023277"/>
    </source>
</evidence>
<feature type="domain" description="Glycosyl hydrolase family 13 catalytic" evidence="7">
    <location>
        <begin position="1"/>
        <end position="395"/>
    </location>
</feature>
<gene>
    <name evidence="8" type="ORF">KTO63_13095</name>
</gene>
<dbReference type="InterPro" id="IPR015237">
    <property type="entry name" value="Alpha-amylase_C_pro"/>
</dbReference>
<reference evidence="8" key="1">
    <citation type="submission" date="2021-06" db="EMBL/GenBank/DDBJ databases">
        <authorList>
            <person name="Huq M.A."/>
        </authorList>
    </citation>
    <scope>NUCLEOTIDE SEQUENCE</scope>
    <source>
        <strain evidence="8">MAH-26</strain>
    </source>
</reference>
<dbReference type="Pfam" id="PF00128">
    <property type="entry name" value="Alpha-amylase"/>
    <property type="match status" value="1"/>
</dbReference>